<sequence length="62" mass="6928">MTANAKYLSGYGQASELVRRQRKHESNTFLSQEFKGEIMTLDAYSDLFDDDLGSVSAAFNTT</sequence>
<evidence type="ECO:0000313" key="1">
    <source>
        <dbReference type="EMBL" id="MBA8829571.1"/>
    </source>
</evidence>
<reference evidence="1 2" key="1">
    <citation type="submission" date="2020-07" db="EMBL/GenBank/DDBJ databases">
        <title>Sequencing the genomes of 1000 actinobacteria strains.</title>
        <authorList>
            <person name="Klenk H.-P."/>
        </authorList>
    </citation>
    <scope>NUCLEOTIDE SEQUENCE [LARGE SCALE GENOMIC DNA]</scope>
    <source>
        <strain evidence="1 2">DSM 23737</strain>
    </source>
</reference>
<comment type="caution">
    <text evidence="1">The sequence shown here is derived from an EMBL/GenBank/DDBJ whole genome shotgun (WGS) entry which is preliminary data.</text>
</comment>
<dbReference type="Proteomes" id="UP000524237">
    <property type="component" value="Unassembled WGS sequence"/>
</dbReference>
<evidence type="ECO:0000313" key="2">
    <source>
        <dbReference type="Proteomes" id="UP000524237"/>
    </source>
</evidence>
<organism evidence="1 2">
    <name type="scientific">Alpinimonas psychrophila</name>
    <dbReference type="NCBI Taxonomy" id="748908"/>
    <lineage>
        <taxon>Bacteria</taxon>
        <taxon>Bacillati</taxon>
        <taxon>Actinomycetota</taxon>
        <taxon>Actinomycetes</taxon>
        <taxon>Micrococcales</taxon>
        <taxon>Microbacteriaceae</taxon>
        <taxon>Alpinimonas</taxon>
    </lineage>
</organism>
<protein>
    <submittedName>
        <fullName evidence="1">Uncharacterized protein</fullName>
    </submittedName>
</protein>
<keyword evidence="2" id="KW-1185">Reference proteome</keyword>
<proteinExistence type="predicted"/>
<dbReference type="EMBL" id="JACGWU010000005">
    <property type="protein sequence ID" value="MBA8829571.1"/>
    <property type="molecule type" value="Genomic_DNA"/>
</dbReference>
<accession>A0A7W3JUL5</accession>
<dbReference type="AlphaFoldDB" id="A0A7W3JUL5"/>
<name>A0A7W3JUL5_9MICO</name>
<gene>
    <name evidence="1" type="ORF">FB555_001680</name>
</gene>